<comment type="similarity">
    <text evidence="2">Belongs to the LemA family.</text>
</comment>
<evidence type="ECO:0000313" key="7">
    <source>
        <dbReference type="Proteomes" id="UP001413721"/>
    </source>
</evidence>
<name>A0ABU9YQX6_9PROT</name>
<dbReference type="SUPFAM" id="SSF140478">
    <property type="entry name" value="LemA-like"/>
    <property type="match status" value="1"/>
</dbReference>
<keyword evidence="7" id="KW-1185">Reference proteome</keyword>
<evidence type="ECO:0000256" key="1">
    <source>
        <dbReference type="ARBA" id="ARBA00004167"/>
    </source>
</evidence>
<reference evidence="6 7" key="1">
    <citation type="submission" date="2024-03" db="EMBL/GenBank/DDBJ databases">
        <title>High-quality draft genome sequencing of Tistrella sp. BH-R2-4.</title>
        <authorList>
            <person name="Dong C."/>
        </authorList>
    </citation>
    <scope>NUCLEOTIDE SEQUENCE [LARGE SCALE GENOMIC DNA]</scope>
    <source>
        <strain evidence="6 7">BH-R2-4</strain>
    </source>
</reference>
<comment type="subcellular location">
    <subcellularLocation>
        <location evidence="1">Membrane</location>
        <topology evidence="1">Single-pass membrane protein</topology>
    </subcellularLocation>
</comment>
<dbReference type="Gene3D" id="1.20.1440.20">
    <property type="entry name" value="LemA-like domain"/>
    <property type="match status" value="1"/>
</dbReference>
<sequence length="195" mass="21284">MTMMEVWIAIGAVVLLALYAITTYNGLVGRRNGVRNAFAQISVQLKRRHDLVPNLVAAVRDAMAFERETLEAVVAARGRAISANERATTGGAAERSAALAAERELGAGLGRLLAVVEAYPEIRSGAHVSELTEELRSTENRIAFARQHYNDSIQSYNDRVQMFPSNVIAGMFGFRTEAFFQVDEAETAVPAVSLR</sequence>
<organism evidence="6 7">
    <name type="scientific">Tistrella arctica</name>
    <dbReference type="NCBI Taxonomy" id="3133430"/>
    <lineage>
        <taxon>Bacteria</taxon>
        <taxon>Pseudomonadati</taxon>
        <taxon>Pseudomonadota</taxon>
        <taxon>Alphaproteobacteria</taxon>
        <taxon>Geminicoccales</taxon>
        <taxon>Geminicoccaceae</taxon>
        <taxon>Tistrella</taxon>
    </lineage>
</organism>
<protein>
    <submittedName>
        <fullName evidence="6">LemA family protein</fullName>
    </submittedName>
</protein>
<dbReference type="PANTHER" id="PTHR34478:SF1">
    <property type="entry name" value="PROTEIN LEMA"/>
    <property type="match status" value="1"/>
</dbReference>
<dbReference type="Pfam" id="PF04011">
    <property type="entry name" value="LemA"/>
    <property type="match status" value="1"/>
</dbReference>
<keyword evidence="5" id="KW-0472">Membrane</keyword>
<dbReference type="InterPro" id="IPR023353">
    <property type="entry name" value="LemA-like_dom_sf"/>
</dbReference>
<keyword evidence="3" id="KW-0812">Transmembrane</keyword>
<dbReference type="EMBL" id="JBBKTW010000010">
    <property type="protein sequence ID" value="MEN2991195.1"/>
    <property type="molecule type" value="Genomic_DNA"/>
</dbReference>
<dbReference type="PANTHER" id="PTHR34478">
    <property type="entry name" value="PROTEIN LEMA"/>
    <property type="match status" value="1"/>
</dbReference>
<evidence type="ECO:0000256" key="5">
    <source>
        <dbReference type="ARBA" id="ARBA00023136"/>
    </source>
</evidence>
<dbReference type="RefSeq" id="WP_345938379.1">
    <property type="nucleotide sequence ID" value="NZ_JBBKTW010000010.1"/>
</dbReference>
<evidence type="ECO:0000256" key="2">
    <source>
        <dbReference type="ARBA" id="ARBA00008854"/>
    </source>
</evidence>
<evidence type="ECO:0000256" key="4">
    <source>
        <dbReference type="ARBA" id="ARBA00022989"/>
    </source>
</evidence>
<comment type="caution">
    <text evidence="6">The sequence shown here is derived from an EMBL/GenBank/DDBJ whole genome shotgun (WGS) entry which is preliminary data.</text>
</comment>
<dbReference type="InterPro" id="IPR007156">
    <property type="entry name" value="MamQ_LemA"/>
</dbReference>
<keyword evidence="4" id="KW-1133">Transmembrane helix</keyword>
<gene>
    <name evidence="6" type="ORF">WG926_22975</name>
</gene>
<evidence type="ECO:0000256" key="3">
    <source>
        <dbReference type="ARBA" id="ARBA00022692"/>
    </source>
</evidence>
<accession>A0ABU9YQX6</accession>
<dbReference type="Proteomes" id="UP001413721">
    <property type="component" value="Unassembled WGS sequence"/>
</dbReference>
<evidence type="ECO:0000313" key="6">
    <source>
        <dbReference type="EMBL" id="MEN2991195.1"/>
    </source>
</evidence>
<proteinExistence type="inferred from homology"/>